<proteinExistence type="predicted"/>
<evidence type="ECO:0000259" key="2">
    <source>
        <dbReference type="Pfam" id="PF01266"/>
    </source>
</evidence>
<dbReference type="OrthoDB" id="429143at2759"/>
<sequence length="554" mass="59274">MGNLLSKPRLLLAALAELLRTYRTLEARLARSPGLPVPSPTVSFWMVPPADVHGDARAYKPGDAAAGGGTDAGAKVGAEEELPEEADVVIVGSGITGTAVAHTILAHAPRTRVVMLEARDACSGATGRNGGHINPPLYHDYRELVEAHGAARAATLVRFRLAHMAELARVARDEGLAEHAEIRQTEHLEVHMTEESWEEAKAGVKAWKEGMPQEAATCEVWEGAEARERFCLPENVLGCVVVPGGAIHPYRFVTGLLTKLLQRHPDGIHLATHTPCTDIQPPSTSSPHYTLLTPRGAIRATHVVHATNGWASHLLPSFRRKLVAFRGTMTAQRPGSGLAPCTRAGARSFVFHPAARGYDYLTQRPGPGPGAELMLGGAWAQARDGGLPTIGDADDAVLSFESTAYLAGVLPAYFGARWGREGAPQEGEREEGWGEGRLKAAWSGVLGISADGMPWVGRLPEKLAGRKAPRGVGIGTGRKGAEEGGAGVAEPGEWIAAGYSGEGMVHAWMSGKALAHMVLGCEREIEAWFPEMLRVTEKRWKEADVEKMLARFML</sequence>
<dbReference type="InterPro" id="IPR036188">
    <property type="entry name" value="FAD/NAD-bd_sf"/>
</dbReference>
<dbReference type="Pfam" id="PF01266">
    <property type="entry name" value="DAO"/>
    <property type="match status" value="1"/>
</dbReference>
<dbReference type="InterPro" id="IPR006076">
    <property type="entry name" value="FAD-dep_OxRdtase"/>
</dbReference>
<reference evidence="3 4" key="1">
    <citation type="submission" date="2016-07" db="EMBL/GenBank/DDBJ databases">
        <title>Draft genome of the white-rot fungus Obba rivulosa 3A-2.</title>
        <authorList>
            <consortium name="DOE Joint Genome Institute"/>
            <person name="Miettinen O."/>
            <person name="Riley R."/>
            <person name="Acob R."/>
            <person name="Barry K."/>
            <person name="Cullen D."/>
            <person name="De Vries R."/>
            <person name="Hainaut M."/>
            <person name="Hatakka A."/>
            <person name="Henrissat B."/>
            <person name="Hilden K."/>
            <person name="Kuo R."/>
            <person name="Labutti K."/>
            <person name="Lipzen A."/>
            <person name="Makela M.R."/>
            <person name="Sandor L."/>
            <person name="Spatafora J.W."/>
            <person name="Grigoriev I.V."/>
            <person name="Hibbett D.S."/>
        </authorList>
    </citation>
    <scope>NUCLEOTIDE SEQUENCE [LARGE SCALE GENOMIC DNA]</scope>
    <source>
        <strain evidence="3 4">3A-2</strain>
    </source>
</reference>
<dbReference type="EMBL" id="KV722346">
    <property type="protein sequence ID" value="OCH94234.1"/>
    <property type="molecule type" value="Genomic_DNA"/>
</dbReference>
<dbReference type="Gene3D" id="3.30.9.10">
    <property type="entry name" value="D-Amino Acid Oxidase, subunit A, domain 2"/>
    <property type="match status" value="1"/>
</dbReference>
<evidence type="ECO:0000313" key="3">
    <source>
        <dbReference type="EMBL" id="OCH94234.1"/>
    </source>
</evidence>
<protein>
    <submittedName>
        <fullName evidence="3">FAD dependent oxidoreductase</fullName>
    </submittedName>
</protein>
<dbReference type="PANTHER" id="PTHR13847">
    <property type="entry name" value="SARCOSINE DEHYDROGENASE-RELATED"/>
    <property type="match status" value="1"/>
</dbReference>
<keyword evidence="4" id="KW-1185">Reference proteome</keyword>
<dbReference type="SUPFAM" id="SSF51905">
    <property type="entry name" value="FAD/NAD(P)-binding domain"/>
    <property type="match status" value="1"/>
</dbReference>
<dbReference type="PANTHER" id="PTHR13847:SF213">
    <property type="entry name" value="DEPENDENT OXIDOREDUCTASE, PUTATIVE-RELATED"/>
    <property type="match status" value="1"/>
</dbReference>
<dbReference type="GO" id="GO:0005737">
    <property type="term" value="C:cytoplasm"/>
    <property type="evidence" value="ECO:0007669"/>
    <property type="project" value="TreeGrafter"/>
</dbReference>
<dbReference type="AlphaFoldDB" id="A0A8E2DQZ8"/>
<evidence type="ECO:0000256" key="1">
    <source>
        <dbReference type="SAM" id="MobiDB-lite"/>
    </source>
</evidence>
<dbReference type="Proteomes" id="UP000250043">
    <property type="component" value="Unassembled WGS sequence"/>
</dbReference>
<name>A0A8E2DQZ8_9APHY</name>
<accession>A0A8E2DQZ8</accession>
<feature type="region of interest" description="Disordered" evidence="1">
    <location>
        <begin position="59"/>
        <end position="80"/>
    </location>
</feature>
<gene>
    <name evidence="3" type="ORF">OBBRIDRAFT_884985</name>
</gene>
<organism evidence="3 4">
    <name type="scientific">Obba rivulosa</name>
    <dbReference type="NCBI Taxonomy" id="1052685"/>
    <lineage>
        <taxon>Eukaryota</taxon>
        <taxon>Fungi</taxon>
        <taxon>Dikarya</taxon>
        <taxon>Basidiomycota</taxon>
        <taxon>Agaricomycotina</taxon>
        <taxon>Agaricomycetes</taxon>
        <taxon>Polyporales</taxon>
        <taxon>Gelatoporiaceae</taxon>
        <taxon>Obba</taxon>
    </lineage>
</organism>
<evidence type="ECO:0000313" key="4">
    <source>
        <dbReference type="Proteomes" id="UP000250043"/>
    </source>
</evidence>
<dbReference type="Gene3D" id="3.50.50.60">
    <property type="entry name" value="FAD/NAD(P)-binding domain"/>
    <property type="match status" value="1"/>
</dbReference>
<feature type="domain" description="FAD dependent oxidoreductase" evidence="2">
    <location>
        <begin position="87"/>
        <end position="517"/>
    </location>
</feature>